<dbReference type="Pfam" id="PF00551">
    <property type="entry name" value="Formyl_trans_N"/>
    <property type="match status" value="1"/>
</dbReference>
<dbReference type="Gene3D" id="3.40.50.12230">
    <property type="match status" value="1"/>
</dbReference>
<keyword evidence="4" id="KW-1185">Reference proteome</keyword>
<dbReference type="CDD" id="cd08702">
    <property type="entry name" value="Arna_FMT_C"/>
    <property type="match status" value="1"/>
</dbReference>
<dbReference type="Proteomes" id="UP001203338">
    <property type="component" value="Unassembled WGS sequence"/>
</dbReference>
<sequence length="292" mass="33045">MKILFIGSVKFSYVLLDELIRAGEDICGVITLSESSFNSDHKDLTPLCRNRIPVLSLKKNDHSKILEFARECEPDVIYCFGWSYLLKKELLEYPEIGVIGYHPTQLPRNRGRHPLIWTLALGLRESASTFFIMGEGADDGDILSQERFDILEADDAGSVYEKLLKIASRQVVEFTEQLKIGTAKPITQEFSTANEWRKRGEKDGLIDFRMSKGAIYNLVRALTHPYIGAHITYKGYNVPVWKVEKINYEKKNIEPGKIIATDGKSITVKCYDGAIKIVDHGFQSSPAVGEYF</sequence>
<dbReference type="SUPFAM" id="SSF50486">
    <property type="entry name" value="FMT C-terminal domain-like"/>
    <property type="match status" value="1"/>
</dbReference>
<dbReference type="PANTHER" id="PTHR11138:SF5">
    <property type="entry name" value="METHIONYL-TRNA FORMYLTRANSFERASE, MITOCHONDRIAL"/>
    <property type="match status" value="1"/>
</dbReference>
<feature type="domain" description="Formyl transferase C-terminal" evidence="2">
    <location>
        <begin position="202"/>
        <end position="280"/>
    </location>
</feature>
<evidence type="ECO:0008006" key="5">
    <source>
        <dbReference type="Google" id="ProtNLM"/>
    </source>
</evidence>
<comment type="caution">
    <text evidence="3">The sequence shown here is derived from an EMBL/GenBank/DDBJ whole genome shotgun (WGS) entry which is preliminary data.</text>
</comment>
<gene>
    <name evidence="3" type="ORF">M3P05_19090</name>
</gene>
<name>A0ABT0PL87_9GAMM</name>
<evidence type="ECO:0000259" key="2">
    <source>
        <dbReference type="Pfam" id="PF02911"/>
    </source>
</evidence>
<evidence type="ECO:0000313" key="3">
    <source>
        <dbReference type="EMBL" id="MCL6272031.1"/>
    </source>
</evidence>
<dbReference type="PANTHER" id="PTHR11138">
    <property type="entry name" value="METHIONYL-TRNA FORMYLTRANSFERASE"/>
    <property type="match status" value="1"/>
</dbReference>
<dbReference type="InterPro" id="IPR036477">
    <property type="entry name" value="Formyl_transf_N_sf"/>
</dbReference>
<protein>
    <recommendedName>
        <fullName evidence="5">Methionyl-tRNA formyltransferase</fullName>
    </recommendedName>
</protein>
<dbReference type="EMBL" id="JAMFLX010000042">
    <property type="protein sequence ID" value="MCL6272031.1"/>
    <property type="molecule type" value="Genomic_DNA"/>
</dbReference>
<dbReference type="InterPro" id="IPR005793">
    <property type="entry name" value="Formyl_trans_C"/>
</dbReference>
<dbReference type="SUPFAM" id="SSF53328">
    <property type="entry name" value="Formyltransferase"/>
    <property type="match status" value="1"/>
</dbReference>
<evidence type="ECO:0000313" key="4">
    <source>
        <dbReference type="Proteomes" id="UP001203338"/>
    </source>
</evidence>
<accession>A0ABT0PL87</accession>
<dbReference type="CDD" id="cd08651">
    <property type="entry name" value="FMT_core_like_4"/>
    <property type="match status" value="1"/>
</dbReference>
<feature type="domain" description="Formyl transferase N-terminal" evidence="1">
    <location>
        <begin position="55"/>
        <end position="172"/>
    </location>
</feature>
<dbReference type="InterPro" id="IPR002376">
    <property type="entry name" value="Formyl_transf_N"/>
</dbReference>
<proteinExistence type="predicted"/>
<dbReference type="InterPro" id="IPR011034">
    <property type="entry name" value="Formyl_transferase-like_C_sf"/>
</dbReference>
<dbReference type="RefSeq" id="WP_249701709.1">
    <property type="nucleotide sequence ID" value="NZ_JAMFLX010000042.1"/>
</dbReference>
<organism evidence="3 4">
    <name type="scientific">Parendozoicomonas callyspongiae</name>
    <dbReference type="NCBI Taxonomy" id="2942213"/>
    <lineage>
        <taxon>Bacteria</taxon>
        <taxon>Pseudomonadati</taxon>
        <taxon>Pseudomonadota</taxon>
        <taxon>Gammaproteobacteria</taxon>
        <taxon>Oceanospirillales</taxon>
        <taxon>Endozoicomonadaceae</taxon>
        <taxon>Parendozoicomonas</taxon>
    </lineage>
</organism>
<reference evidence="3 4" key="1">
    <citation type="submission" date="2022-05" db="EMBL/GenBank/DDBJ databases">
        <authorList>
            <person name="Park J.-S."/>
        </authorList>
    </citation>
    <scope>NUCLEOTIDE SEQUENCE [LARGE SCALE GENOMIC DNA]</scope>
    <source>
        <strain evidence="3 4">2012CJ34-2</strain>
    </source>
</reference>
<evidence type="ECO:0000259" key="1">
    <source>
        <dbReference type="Pfam" id="PF00551"/>
    </source>
</evidence>
<dbReference type="Pfam" id="PF02911">
    <property type="entry name" value="Formyl_trans_C"/>
    <property type="match status" value="1"/>
</dbReference>